<accession>A0A812D6T1</accession>
<feature type="region of interest" description="Disordered" evidence="2">
    <location>
        <begin position="40"/>
        <end position="63"/>
    </location>
</feature>
<feature type="compositionally biased region" description="Basic and acidic residues" evidence="2">
    <location>
        <begin position="267"/>
        <end position="282"/>
    </location>
</feature>
<name>A0A812D6T1_ACAPH</name>
<dbReference type="OrthoDB" id="6159028at2759"/>
<comment type="caution">
    <text evidence="4">The sequence shown here is derived from an EMBL/GenBank/DDBJ whole genome shotgun (WGS) entry which is preliminary data.</text>
</comment>
<feature type="compositionally biased region" description="Pro residues" evidence="2">
    <location>
        <begin position="103"/>
        <end position="129"/>
    </location>
</feature>
<evidence type="ECO:0000313" key="4">
    <source>
        <dbReference type="EMBL" id="CAE1295456.1"/>
    </source>
</evidence>
<feature type="compositionally biased region" description="Polar residues" evidence="2">
    <location>
        <begin position="76"/>
        <end position="100"/>
    </location>
</feature>
<feature type="domain" description="YLPM1-like spectrin repeat" evidence="3">
    <location>
        <begin position="309"/>
        <end position="345"/>
    </location>
</feature>
<evidence type="ECO:0000256" key="1">
    <source>
        <dbReference type="SAM" id="Coils"/>
    </source>
</evidence>
<dbReference type="InterPro" id="IPR058903">
    <property type="entry name" value="Spectrin_YLPM1-like"/>
</dbReference>
<feature type="region of interest" description="Disordered" evidence="2">
    <location>
        <begin position="75"/>
        <end position="174"/>
    </location>
</feature>
<proteinExistence type="predicted"/>
<keyword evidence="5" id="KW-1185">Reference proteome</keyword>
<keyword evidence="1" id="KW-0175">Coiled coil</keyword>
<evidence type="ECO:0000313" key="5">
    <source>
        <dbReference type="Proteomes" id="UP000597762"/>
    </source>
</evidence>
<dbReference type="Proteomes" id="UP000597762">
    <property type="component" value="Unassembled WGS sequence"/>
</dbReference>
<reference evidence="4" key="1">
    <citation type="submission" date="2021-01" db="EMBL/GenBank/DDBJ databases">
        <authorList>
            <person name="Li R."/>
            <person name="Bekaert M."/>
        </authorList>
    </citation>
    <scope>NUCLEOTIDE SEQUENCE</scope>
    <source>
        <strain evidence="4">Farmed</strain>
    </source>
</reference>
<organism evidence="4 5">
    <name type="scientific">Acanthosepion pharaonis</name>
    <name type="common">Pharaoh cuttlefish</name>
    <name type="synonym">Sepia pharaonis</name>
    <dbReference type="NCBI Taxonomy" id="158019"/>
    <lineage>
        <taxon>Eukaryota</taxon>
        <taxon>Metazoa</taxon>
        <taxon>Spiralia</taxon>
        <taxon>Lophotrochozoa</taxon>
        <taxon>Mollusca</taxon>
        <taxon>Cephalopoda</taxon>
        <taxon>Coleoidea</taxon>
        <taxon>Decapodiformes</taxon>
        <taxon>Sepiida</taxon>
        <taxon>Sepiina</taxon>
        <taxon>Sepiidae</taxon>
        <taxon>Acanthosepion</taxon>
    </lineage>
</organism>
<dbReference type="Pfam" id="PF26583">
    <property type="entry name" value="Spectrin_YLPM1"/>
    <property type="match status" value="1"/>
</dbReference>
<feature type="compositionally biased region" description="Basic and acidic residues" evidence="2">
    <location>
        <begin position="297"/>
        <end position="309"/>
    </location>
</feature>
<feature type="compositionally biased region" description="Pro residues" evidence="2">
    <location>
        <begin position="194"/>
        <end position="211"/>
    </location>
</feature>
<evidence type="ECO:0000259" key="3">
    <source>
        <dbReference type="Pfam" id="PF26583"/>
    </source>
</evidence>
<feature type="compositionally biased region" description="Basic and acidic residues" evidence="2">
    <location>
        <begin position="133"/>
        <end position="152"/>
    </location>
</feature>
<protein>
    <recommendedName>
        <fullName evidence="3">YLPM1-like spectrin repeat domain-containing protein</fullName>
    </recommendedName>
</protein>
<feature type="compositionally biased region" description="Low complexity" evidence="2">
    <location>
        <begin position="246"/>
        <end position="257"/>
    </location>
</feature>
<gene>
    <name evidence="4" type="ORF">SPHA_50921</name>
</gene>
<sequence>MFGNWQQMGMGGVPPPFFAQPNMMYPMYPGSQEAAVAAAAAASASGPPPHPHQWGPGGQLAPMVFPTINHPPIVPSASNTVLEHGSSSVGEVDSSTVSGGTTPAPPLPSNPAPPAPPTEEKPPLPPDPPPPDEDSKQELTAKNPEEEQRMEQLKQQAAQWQQHKKQLDDAQQQYQYQLQQQQQQFHQMWMATQYPPPPTDHLMTAPPPLPPNTASVPPLPQHADLASMPPIGGAIGSQVAALPPGTSSSSLSSLSTTHPVPMVTAEEPTKSVEKMKSPDKTDTSAINKSKMGFTNKDPPKQSNFDKKMEITQKEELKKVEKEEEEFNRQYIQWKKQYDEWRDQNRGEIILLFNCYKNVCEEL</sequence>
<evidence type="ECO:0000256" key="2">
    <source>
        <dbReference type="SAM" id="MobiDB-lite"/>
    </source>
</evidence>
<dbReference type="AlphaFoldDB" id="A0A812D6T1"/>
<feature type="region of interest" description="Disordered" evidence="2">
    <location>
        <begin position="192"/>
        <end position="309"/>
    </location>
</feature>
<dbReference type="EMBL" id="CAHIKZ030003041">
    <property type="protein sequence ID" value="CAE1295456.1"/>
    <property type="molecule type" value="Genomic_DNA"/>
</dbReference>
<feature type="coiled-coil region" evidence="1">
    <location>
        <begin position="309"/>
        <end position="343"/>
    </location>
</feature>